<evidence type="ECO:0000256" key="1">
    <source>
        <dbReference type="SAM" id="Phobius"/>
    </source>
</evidence>
<keyword evidence="3" id="KW-1185">Reference proteome</keyword>
<reference evidence="3" key="1">
    <citation type="journal article" date="2021" name="BMC Genomics">
        <title>Chromosome-level genome assembly and manually-curated proteome of model necrotroph Parastagonospora nodorum Sn15 reveals a genome-wide trove of candidate effector homologs, and redundancy of virulence-related functions within an accessory chromosome.</title>
        <authorList>
            <person name="Bertazzoni S."/>
            <person name="Jones D.A.B."/>
            <person name="Phan H.T."/>
            <person name="Tan K.-C."/>
            <person name="Hane J.K."/>
        </authorList>
    </citation>
    <scope>NUCLEOTIDE SEQUENCE [LARGE SCALE GENOMIC DNA]</scope>
    <source>
        <strain evidence="3">SN15 / ATCC MYA-4574 / FGSC 10173)</strain>
    </source>
</reference>
<keyword evidence="1" id="KW-1133">Transmembrane helix</keyword>
<dbReference type="Proteomes" id="UP000663193">
    <property type="component" value="Chromosome 15"/>
</dbReference>
<feature type="transmembrane region" description="Helical" evidence="1">
    <location>
        <begin position="22"/>
        <end position="40"/>
    </location>
</feature>
<evidence type="ECO:0000313" key="3">
    <source>
        <dbReference type="Proteomes" id="UP000663193"/>
    </source>
</evidence>
<dbReference type="AlphaFoldDB" id="A0A7U2FED8"/>
<gene>
    <name evidence="2" type="ORF">JI435_420180</name>
</gene>
<name>A0A7U2FED8_PHANO</name>
<protein>
    <submittedName>
        <fullName evidence="2">Uncharacterized protein</fullName>
    </submittedName>
</protein>
<keyword evidence="1" id="KW-0812">Transmembrane</keyword>
<organism evidence="2 3">
    <name type="scientific">Phaeosphaeria nodorum (strain SN15 / ATCC MYA-4574 / FGSC 10173)</name>
    <name type="common">Glume blotch fungus</name>
    <name type="synonym">Parastagonospora nodorum</name>
    <dbReference type="NCBI Taxonomy" id="321614"/>
    <lineage>
        <taxon>Eukaryota</taxon>
        <taxon>Fungi</taxon>
        <taxon>Dikarya</taxon>
        <taxon>Ascomycota</taxon>
        <taxon>Pezizomycotina</taxon>
        <taxon>Dothideomycetes</taxon>
        <taxon>Pleosporomycetidae</taxon>
        <taxon>Pleosporales</taxon>
        <taxon>Pleosporineae</taxon>
        <taxon>Phaeosphaeriaceae</taxon>
        <taxon>Parastagonospora</taxon>
    </lineage>
</organism>
<keyword evidence="1" id="KW-0472">Membrane</keyword>
<evidence type="ECO:0000313" key="2">
    <source>
        <dbReference type="EMBL" id="QRD03719.1"/>
    </source>
</evidence>
<sequence length="54" mass="6453">MCRMVCCALYLRSYQKKPNDRGTVVMSMCGAYPLIGWYLSSERQEFRYRSSYPR</sequence>
<dbReference type="VEuPathDB" id="FungiDB:JI435_420180"/>
<dbReference type="EMBL" id="CP069037">
    <property type="protein sequence ID" value="QRD03719.1"/>
    <property type="molecule type" value="Genomic_DNA"/>
</dbReference>
<proteinExistence type="predicted"/>
<accession>A0A7U2FED8</accession>